<dbReference type="Proteomes" id="UP001210720">
    <property type="component" value="Unassembled WGS sequence"/>
</dbReference>
<keyword evidence="5 9" id="KW-0812">Transmembrane</keyword>
<protein>
    <recommendedName>
        <fullName evidence="9">Apolipoprotein N-acyltransferase</fullName>
        <shortName evidence="9">ALP N-acyltransferase</shortName>
        <ecNumber evidence="9">2.3.1.269</ecNumber>
    </recommendedName>
</protein>
<feature type="transmembrane region" description="Helical" evidence="9">
    <location>
        <begin position="135"/>
        <end position="163"/>
    </location>
</feature>
<comment type="function">
    <text evidence="9">Catalyzes the phospholipid dependent N-acylation of the N-terminal cysteine of apolipoprotein, the last step in lipoprotein maturation.</text>
</comment>
<evidence type="ECO:0000256" key="3">
    <source>
        <dbReference type="ARBA" id="ARBA00022475"/>
    </source>
</evidence>
<dbReference type="InterPro" id="IPR003010">
    <property type="entry name" value="C-N_Hydrolase"/>
</dbReference>
<dbReference type="Gene3D" id="3.60.110.10">
    <property type="entry name" value="Carbon-nitrogen hydrolase"/>
    <property type="match status" value="1"/>
</dbReference>
<dbReference type="Pfam" id="PF20154">
    <property type="entry name" value="LNT_N"/>
    <property type="match status" value="1"/>
</dbReference>
<feature type="transmembrane region" description="Helical" evidence="9">
    <location>
        <begin position="101"/>
        <end position="123"/>
    </location>
</feature>
<dbReference type="PANTHER" id="PTHR38686">
    <property type="entry name" value="APOLIPOPROTEIN N-ACYLTRANSFERASE"/>
    <property type="match status" value="1"/>
</dbReference>
<comment type="catalytic activity">
    <reaction evidence="9">
        <text>N-terminal S-1,2-diacyl-sn-glyceryl-L-cysteinyl-[lipoprotein] + a glycerophospholipid = N-acyl-S-1,2-diacyl-sn-glyceryl-L-cysteinyl-[lipoprotein] + a 2-acyl-sn-glycero-3-phospholipid + H(+)</text>
        <dbReference type="Rhea" id="RHEA:48228"/>
        <dbReference type="Rhea" id="RHEA-COMP:14681"/>
        <dbReference type="Rhea" id="RHEA-COMP:14684"/>
        <dbReference type="ChEBI" id="CHEBI:15378"/>
        <dbReference type="ChEBI" id="CHEBI:136912"/>
        <dbReference type="ChEBI" id="CHEBI:140656"/>
        <dbReference type="ChEBI" id="CHEBI:140657"/>
        <dbReference type="ChEBI" id="CHEBI:140660"/>
        <dbReference type="EC" id="2.3.1.269"/>
    </reaction>
</comment>
<dbReference type="RefSeq" id="WP_271432277.1">
    <property type="nucleotide sequence ID" value="NZ_JAQIOY010000003.1"/>
</dbReference>
<evidence type="ECO:0000256" key="8">
    <source>
        <dbReference type="ARBA" id="ARBA00023315"/>
    </source>
</evidence>
<sequence length="514" mass="54690">MAEPARRASDDAATRSDVLLPRWARLLLGILAGVVIALGMAPYDLWYLSLAGIVATFVLFTMSPGPLRAVGTGWATGFGYFGFALGWIVEPFQVDAATTGWMAPFGLIGLAGGLALFWALAFWGAAYAPRARLCALVLAWSAAELARTYVFTGFPWALLAYLWLPTPAIQWSAVVGPLGLSIATLAFCGLVAGSLRKGKAKPALAALAVFAGLMAGGYSLTPPEQSLADRPIVRLVQPNAAQHEKWDPAKVPIFFNRQVAFTEAPAQQGKANPSLIVWPETSLPGLLHRANDALAIISDAAGPASVVIGVQRGDAGRYYNSMAVLDGQGRLSHVYDKHHLVPFGEYMPASGFFKRLNIAGLAARAEGGYTPGPGPTLLDLGELGHALPLICYEAVFPQDVYRAPGRADFLLQITNDAWFGNWSGPYQHLAQARIRAIEQGLPMLRSANTGVSAVIDGAGRVLASLPLGQAGYLDAELPPPMRVTVYSRYGDFPALVLLCIASLVLIRIAGRKSD</sequence>
<keyword evidence="3 9" id="KW-1003">Cell membrane</keyword>
<feature type="transmembrane region" description="Helical" evidence="9">
    <location>
        <begin position="45"/>
        <end position="62"/>
    </location>
</feature>
<reference evidence="11 12" key="1">
    <citation type="submission" date="2023-01" db="EMBL/GenBank/DDBJ databases">
        <title>Thalassococcus onchidii sp. nov., isolated from a marine invertebrate from the South China Sea.</title>
        <authorList>
            <person name="Xu S."/>
            <person name="Liu Z."/>
            <person name="Xu Y."/>
        </authorList>
    </citation>
    <scope>NUCLEOTIDE SEQUENCE [LARGE SCALE GENOMIC DNA]</scope>
    <source>
        <strain evidence="11 12">KCTC 32084</strain>
    </source>
</reference>
<organism evidence="11 12">
    <name type="scientific">Thalassococcus lentus</name>
    <dbReference type="NCBI Taxonomy" id="1210524"/>
    <lineage>
        <taxon>Bacteria</taxon>
        <taxon>Pseudomonadati</taxon>
        <taxon>Pseudomonadota</taxon>
        <taxon>Alphaproteobacteria</taxon>
        <taxon>Rhodobacterales</taxon>
        <taxon>Roseobacteraceae</taxon>
        <taxon>Thalassococcus</taxon>
    </lineage>
</organism>
<dbReference type="SUPFAM" id="SSF56317">
    <property type="entry name" value="Carbon-nitrogen hydrolase"/>
    <property type="match status" value="1"/>
</dbReference>
<dbReference type="PROSITE" id="PS50263">
    <property type="entry name" value="CN_HYDROLASE"/>
    <property type="match status" value="1"/>
</dbReference>
<comment type="pathway">
    <text evidence="9">Protein modification; lipoprotein biosynthesis (N-acyl transfer).</text>
</comment>
<comment type="subcellular location">
    <subcellularLocation>
        <location evidence="1 9">Cell membrane</location>
        <topology evidence="1 9">Multi-pass membrane protein</topology>
    </subcellularLocation>
</comment>
<dbReference type="InterPro" id="IPR036526">
    <property type="entry name" value="C-N_Hydrolase_sf"/>
</dbReference>
<feature type="transmembrane region" description="Helical" evidence="9">
    <location>
        <begin position="23"/>
        <end position="39"/>
    </location>
</feature>
<evidence type="ECO:0000256" key="4">
    <source>
        <dbReference type="ARBA" id="ARBA00022679"/>
    </source>
</evidence>
<evidence type="ECO:0000256" key="1">
    <source>
        <dbReference type="ARBA" id="ARBA00004651"/>
    </source>
</evidence>
<keyword evidence="8 9" id="KW-0012">Acyltransferase</keyword>
<name>A0ABT4XSK9_9RHOB</name>
<keyword evidence="12" id="KW-1185">Reference proteome</keyword>
<dbReference type="EMBL" id="JAQIOY010000003">
    <property type="protein sequence ID" value="MDA7424915.1"/>
    <property type="molecule type" value="Genomic_DNA"/>
</dbReference>
<gene>
    <name evidence="9 11" type="primary">lnt</name>
    <name evidence="11" type="ORF">PFY00_09270</name>
</gene>
<dbReference type="InterPro" id="IPR045378">
    <property type="entry name" value="LNT_N"/>
</dbReference>
<feature type="transmembrane region" description="Helical" evidence="9">
    <location>
        <begin position="203"/>
        <end position="221"/>
    </location>
</feature>
<evidence type="ECO:0000259" key="10">
    <source>
        <dbReference type="PROSITE" id="PS50263"/>
    </source>
</evidence>
<feature type="domain" description="CN hydrolase" evidence="10">
    <location>
        <begin position="236"/>
        <end position="479"/>
    </location>
</feature>
<comment type="similarity">
    <text evidence="2 9">Belongs to the CN hydrolase family. Apolipoprotein N-acyltransferase subfamily.</text>
</comment>
<dbReference type="NCBIfam" id="TIGR00546">
    <property type="entry name" value="lnt"/>
    <property type="match status" value="1"/>
</dbReference>
<comment type="caution">
    <text evidence="11">The sequence shown here is derived from an EMBL/GenBank/DDBJ whole genome shotgun (WGS) entry which is preliminary data.</text>
</comment>
<keyword evidence="7 9" id="KW-0472">Membrane</keyword>
<feature type="transmembrane region" description="Helical" evidence="9">
    <location>
        <begin position="169"/>
        <end position="191"/>
    </location>
</feature>
<evidence type="ECO:0000256" key="9">
    <source>
        <dbReference type="HAMAP-Rule" id="MF_01148"/>
    </source>
</evidence>
<keyword evidence="4 9" id="KW-0808">Transferase</keyword>
<evidence type="ECO:0000256" key="2">
    <source>
        <dbReference type="ARBA" id="ARBA00010065"/>
    </source>
</evidence>
<evidence type="ECO:0000313" key="11">
    <source>
        <dbReference type="EMBL" id="MDA7424915.1"/>
    </source>
</evidence>
<evidence type="ECO:0000256" key="5">
    <source>
        <dbReference type="ARBA" id="ARBA00022692"/>
    </source>
</evidence>
<evidence type="ECO:0000256" key="6">
    <source>
        <dbReference type="ARBA" id="ARBA00022989"/>
    </source>
</evidence>
<evidence type="ECO:0000313" key="12">
    <source>
        <dbReference type="Proteomes" id="UP001210720"/>
    </source>
</evidence>
<accession>A0ABT4XSK9</accession>
<feature type="transmembrane region" description="Helical" evidence="9">
    <location>
        <begin position="69"/>
        <end position="89"/>
    </location>
</feature>
<dbReference type="CDD" id="cd07571">
    <property type="entry name" value="ALP_N-acyl_transferase"/>
    <property type="match status" value="1"/>
</dbReference>
<dbReference type="PANTHER" id="PTHR38686:SF1">
    <property type="entry name" value="APOLIPOPROTEIN N-ACYLTRANSFERASE"/>
    <property type="match status" value="1"/>
</dbReference>
<dbReference type="EC" id="2.3.1.269" evidence="9"/>
<dbReference type="Pfam" id="PF00795">
    <property type="entry name" value="CN_hydrolase"/>
    <property type="match status" value="1"/>
</dbReference>
<evidence type="ECO:0000256" key="7">
    <source>
        <dbReference type="ARBA" id="ARBA00023136"/>
    </source>
</evidence>
<keyword evidence="6 9" id="KW-1133">Transmembrane helix</keyword>
<proteinExistence type="inferred from homology"/>
<dbReference type="InterPro" id="IPR004563">
    <property type="entry name" value="Apolipo_AcylTrfase"/>
</dbReference>
<dbReference type="HAMAP" id="MF_01148">
    <property type="entry name" value="Lnt"/>
    <property type="match status" value="1"/>
</dbReference>